<accession>A0A1D1W696</accession>
<dbReference type="SMART" id="SM00666">
    <property type="entry name" value="PB1"/>
    <property type="match status" value="1"/>
</dbReference>
<dbReference type="InterPro" id="IPR009060">
    <property type="entry name" value="UBA-like_sf"/>
</dbReference>
<feature type="compositionally biased region" description="Low complexity" evidence="1">
    <location>
        <begin position="104"/>
        <end position="114"/>
    </location>
</feature>
<evidence type="ECO:0000313" key="3">
    <source>
        <dbReference type="EMBL" id="GAV08826.1"/>
    </source>
</evidence>
<dbReference type="InterPro" id="IPR053793">
    <property type="entry name" value="PB1-like"/>
</dbReference>
<evidence type="ECO:0000259" key="2">
    <source>
        <dbReference type="PROSITE" id="PS51745"/>
    </source>
</evidence>
<dbReference type="PANTHER" id="PTHR15090">
    <property type="entry name" value="SEQUESTOSOME 1-RELATED"/>
    <property type="match status" value="1"/>
</dbReference>
<dbReference type="InterPro" id="IPR052260">
    <property type="entry name" value="Autophagy_Rcpt_SigReg"/>
</dbReference>
<dbReference type="SUPFAM" id="SSF54277">
    <property type="entry name" value="CAD &amp; PB1 domains"/>
    <property type="match status" value="1"/>
</dbReference>
<dbReference type="Gene3D" id="3.10.20.90">
    <property type="entry name" value="Phosphatidylinositol 3-kinase Catalytic Subunit, Chain A, domain 1"/>
    <property type="match status" value="1"/>
</dbReference>
<dbReference type="GO" id="GO:0044753">
    <property type="term" value="C:amphisome"/>
    <property type="evidence" value="ECO:0007669"/>
    <property type="project" value="TreeGrafter"/>
</dbReference>
<proteinExistence type="predicted"/>
<dbReference type="GO" id="GO:0000423">
    <property type="term" value="P:mitophagy"/>
    <property type="evidence" value="ECO:0007669"/>
    <property type="project" value="TreeGrafter"/>
</dbReference>
<dbReference type="STRING" id="947166.A0A1D1W696"/>
<dbReference type="AlphaFoldDB" id="A0A1D1W696"/>
<feature type="compositionally biased region" description="Basic and acidic residues" evidence="1">
    <location>
        <begin position="86"/>
        <end position="102"/>
    </location>
</feature>
<dbReference type="GO" id="GO:0070530">
    <property type="term" value="F:K63-linked polyubiquitin modification-dependent protein binding"/>
    <property type="evidence" value="ECO:0007669"/>
    <property type="project" value="TreeGrafter"/>
</dbReference>
<feature type="compositionally biased region" description="Polar residues" evidence="1">
    <location>
        <begin position="160"/>
        <end position="174"/>
    </location>
</feature>
<dbReference type="OrthoDB" id="441278at2759"/>
<keyword evidence="4" id="KW-1185">Reference proteome</keyword>
<evidence type="ECO:0000313" key="4">
    <source>
        <dbReference type="Proteomes" id="UP000186922"/>
    </source>
</evidence>
<dbReference type="InterPro" id="IPR000270">
    <property type="entry name" value="PB1_dom"/>
</dbReference>
<dbReference type="Pfam" id="PF00564">
    <property type="entry name" value="PB1"/>
    <property type="match status" value="1"/>
</dbReference>
<dbReference type="GO" id="GO:0005080">
    <property type="term" value="F:protein kinase C binding"/>
    <property type="evidence" value="ECO:0007669"/>
    <property type="project" value="TreeGrafter"/>
</dbReference>
<dbReference type="Proteomes" id="UP000186922">
    <property type="component" value="Unassembled WGS sequence"/>
</dbReference>
<dbReference type="PROSITE" id="PS51745">
    <property type="entry name" value="PB1"/>
    <property type="match status" value="1"/>
</dbReference>
<dbReference type="GO" id="GO:0035973">
    <property type="term" value="P:aggrephagy"/>
    <property type="evidence" value="ECO:0007669"/>
    <property type="project" value="TreeGrafter"/>
</dbReference>
<sequence>MAFQVKLFVDADQEIRRFNLDTAANYAALRQRVQELLGNDTFKMFWRDSDNDMVVLGSDDELQAARQSMKTNAPLRIFVRAVKKPTCSEKKAEEQADKKENVDSSSHAPTESSSTGTASVQRERADSVAESVKPDKEQEWTHLQAEPVADTTKVRRASLDKTTPSPTTGATNAAPTEADLKDQRIETALKAMAEMGFNNEGDLLRRLLNNYNGDLARVLDSIK</sequence>
<protein>
    <recommendedName>
        <fullName evidence="2">PB1 domain-containing protein</fullName>
    </recommendedName>
</protein>
<dbReference type="EMBL" id="BDGG01000019">
    <property type="protein sequence ID" value="GAV08826.1"/>
    <property type="molecule type" value="Genomic_DNA"/>
</dbReference>
<dbReference type="PANTHER" id="PTHR15090:SF0">
    <property type="entry name" value="SEQUESTOSOME-1"/>
    <property type="match status" value="1"/>
</dbReference>
<evidence type="ECO:0000256" key="1">
    <source>
        <dbReference type="SAM" id="MobiDB-lite"/>
    </source>
</evidence>
<gene>
    <name evidence="3" type="primary">RvY_18462-1</name>
    <name evidence="3" type="synonym">RvY_18462.1</name>
    <name evidence="3" type="ORF">RvY_18462</name>
</gene>
<feature type="compositionally biased region" description="Basic and acidic residues" evidence="1">
    <location>
        <begin position="121"/>
        <end position="140"/>
    </location>
</feature>
<dbReference type="GO" id="GO:0016235">
    <property type="term" value="C:aggresome"/>
    <property type="evidence" value="ECO:0007669"/>
    <property type="project" value="TreeGrafter"/>
</dbReference>
<dbReference type="GO" id="GO:0007032">
    <property type="term" value="P:endosome organization"/>
    <property type="evidence" value="ECO:0007669"/>
    <property type="project" value="TreeGrafter"/>
</dbReference>
<reference evidence="3 4" key="1">
    <citation type="journal article" date="2016" name="Nat. Commun.">
        <title>Extremotolerant tardigrade genome and improved radiotolerance of human cultured cells by tardigrade-unique protein.</title>
        <authorList>
            <person name="Hashimoto T."/>
            <person name="Horikawa D.D."/>
            <person name="Saito Y."/>
            <person name="Kuwahara H."/>
            <person name="Kozuka-Hata H."/>
            <person name="Shin-I T."/>
            <person name="Minakuchi Y."/>
            <person name="Ohishi K."/>
            <person name="Motoyama A."/>
            <person name="Aizu T."/>
            <person name="Enomoto A."/>
            <person name="Kondo K."/>
            <person name="Tanaka S."/>
            <person name="Hara Y."/>
            <person name="Koshikawa S."/>
            <person name="Sagara H."/>
            <person name="Miura T."/>
            <person name="Yokobori S."/>
            <person name="Miyagawa K."/>
            <person name="Suzuki Y."/>
            <person name="Kubo T."/>
            <person name="Oyama M."/>
            <person name="Kohara Y."/>
            <person name="Fujiyama A."/>
            <person name="Arakawa K."/>
            <person name="Katayama T."/>
            <person name="Toyoda A."/>
            <person name="Kunieda T."/>
        </authorList>
    </citation>
    <scope>NUCLEOTIDE SEQUENCE [LARGE SCALE GENOMIC DNA]</scope>
    <source>
        <strain evidence="3 4">YOKOZUNA-1</strain>
    </source>
</reference>
<comment type="caution">
    <text evidence="3">The sequence shown here is derived from an EMBL/GenBank/DDBJ whole genome shotgun (WGS) entry which is preliminary data.</text>
</comment>
<feature type="region of interest" description="Disordered" evidence="1">
    <location>
        <begin position="86"/>
        <end position="178"/>
    </location>
</feature>
<dbReference type="Gene3D" id="1.10.8.10">
    <property type="entry name" value="DNA helicase RuvA subunit, C-terminal domain"/>
    <property type="match status" value="1"/>
</dbReference>
<feature type="domain" description="PB1" evidence="2">
    <location>
        <begin position="2"/>
        <end position="82"/>
    </location>
</feature>
<organism evidence="3 4">
    <name type="scientific">Ramazzottius varieornatus</name>
    <name type="common">Water bear</name>
    <name type="synonym">Tardigrade</name>
    <dbReference type="NCBI Taxonomy" id="947166"/>
    <lineage>
        <taxon>Eukaryota</taxon>
        <taxon>Metazoa</taxon>
        <taxon>Ecdysozoa</taxon>
        <taxon>Tardigrada</taxon>
        <taxon>Eutardigrada</taxon>
        <taxon>Parachela</taxon>
        <taxon>Hypsibioidea</taxon>
        <taxon>Ramazzottiidae</taxon>
        <taxon>Ramazzottius</taxon>
    </lineage>
</organism>
<dbReference type="SUPFAM" id="SSF46934">
    <property type="entry name" value="UBA-like"/>
    <property type="match status" value="1"/>
</dbReference>
<name>A0A1D1W696_RAMVA</name>